<evidence type="ECO:0000256" key="8">
    <source>
        <dbReference type="ARBA" id="ARBA00023163"/>
    </source>
</evidence>
<dbReference type="PROSITE" id="PS50157">
    <property type="entry name" value="ZINC_FINGER_C2H2_2"/>
    <property type="match status" value="5"/>
</dbReference>
<dbReference type="SMART" id="SM00355">
    <property type="entry name" value="ZnF_C2H2"/>
    <property type="match status" value="6"/>
</dbReference>
<dbReference type="SUPFAM" id="SSF57667">
    <property type="entry name" value="beta-beta-alpha zinc fingers"/>
    <property type="match status" value="3"/>
</dbReference>
<dbReference type="SUPFAM" id="SSF57716">
    <property type="entry name" value="Glucocorticoid receptor-like (DNA-binding domain)"/>
    <property type="match status" value="1"/>
</dbReference>
<keyword evidence="6" id="KW-0805">Transcription regulation</keyword>
<evidence type="ECO:0000256" key="5">
    <source>
        <dbReference type="ARBA" id="ARBA00022833"/>
    </source>
</evidence>
<dbReference type="PANTHER" id="PTHR16515:SF49">
    <property type="entry name" value="GASTRULA ZINC FINGER PROTEIN XLCGF49.1-LIKE-RELATED"/>
    <property type="match status" value="1"/>
</dbReference>
<feature type="domain" description="C2H2-type" evidence="12">
    <location>
        <begin position="197"/>
        <end position="225"/>
    </location>
</feature>
<evidence type="ECO:0000256" key="11">
    <source>
        <dbReference type="PROSITE-ProRule" id="PRU01263"/>
    </source>
</evidence>
<dbReference type="Gene3D" id="3.30.160.60">
    <property type="entry name" value="Classic Zinc Finger"/>
    <property type="match status" value="5"/>
</dbReference>
<dbReference type="GO" id="GO:0010468">
    <property type="term" value="P:regulation of gene expression"/>
    <property type="evidence" value="ECO:0007669"/>
    <property type="project" value="TreeGrafter"/>
</dbReference>
<dbReference type="InterPro" id="IPR050331">
    <property type="entry name" value="Zinc_finger"/>
</dbReference>
<keyword evidence="3" id="KW-0677">Repeat</keyword>
<keyword evidence="9" id="KW-0539">Nucleus</keyword>
<dbReference type="AlphaFoldDB" id="A0A8D8A450"/>
<evidence type="ECO:0000256" key="1">
    <source>
        <dbReference type="ARBA" id="ARBA00004123"/>
    </source>
</evidence>
<keyword evidence="7" id="KW-0238">DNA-binding</keyword>
<dbReference type="PANTHER" id="PTHR16515">
    <property type="entry name" value="PR DOMAIN ZINC FINGER PROTEIN"/>
    <property type="match status" value="1"/>
</dbReference>
<keyword evidence="5 11" id="KW-0862">Zinc</keyword>
<dbReference type="FunFam" id="3.30.160.60:FF:000045">
    <property type="entry name" value="ZFP69 zinc finger protein B"/>
    <property type="match status" value="1"/>
</dbReference>
<dbReference type="SMART" id="SM00868">
    <property type="entry name" value="zf-AD"/>
    <property type="match status" value="1"/>
</dbReference>
<keyword evidence="4 10" id="KW-0863">Zinc-finger</keyword>
<proteinExistence type="predicted"/>
<evidence type="ECO:0000259" key="13">
    <source>
        <dbReference type="PROSITE" id="PS51915"/>
    </source>
</evidence>
<dbReference type="GO" id="GO:0005634">
    <property type="term" value="C:nucleus"/>
    <property type="evidence" value="ECO:0007669"/>
    <property type="project" value="UniProtKB-SubCell"/>
</dbReference>
<dbReference type="InterPro" id="IPR013087">
    <property type="entry name" value="Znf_C2H2_type"/>
</dbReference>
<sequence length="351" mass="40477">MDSLHSQTTPICRLCLGTTPCADMTLLNYNDHLVESIRQLTTVEALMVDPLYAIYLCAGCQEALEQCRRFREKCLQNDGTFRQRYQLGEVKVERDEAVGTFKEVKIEMIVTPDVVEDDAENEWTDTRDEGESDEWELPQVEVSEKVPKKRKKEVVPKKEAPKSDEIPMAQCQVCGKVMKKTGLTAHLGRHKPNRTEYVCQYCQKVFYNSLKLKNHVNGVHTHQYKYACDVCGKTYERTDTLRVHYRAKHTDEKPYECKVCGMRFARDDGRRYHFQKVHQVGKPHQCEFCDKAFLRKAEHTLHLRTHTGEKPFNCDICGKAFSKSYNVVIHKKSHQNQAERAAANVAKTGAL</sequence>
<evidence type="ECO:0000256" key="9">
    <source>
        <dbReference type="ARBA" id="ARBA00023242"/>
    </source>
</evidence>
<accession>A0A8D8A450</accession>
<dbReference type="InterPro" id="IPR036236">
    <property type="entry name" value="Znf_C2H2_sf"/>
</dbReference>
<evidence type="ECO:0000256" key="10">
    <source>
        <dbReference type="PROSITE-ProRule" id="PRU00042"/>
    </source>
</evidence>
<comment type="subcellular location">
    <subcellularLocation>
        <location evidence="1">Nucleus</location>
    </subcellularLocation>
</comment>
<organism evidence="14">
    <name type="scientific">Culex pipiens</name>
    <name type="common">House mosquito</name>
    <dbReference type="NCBI Taxonomy" id="7175"/>
    <lineage>
        <taxon>Eukaryota</taxon>
        <taxon>Metazoa</taxon>
        <taxon>Ecdysozoa</taxon>
        <taxon>Arthropoda</taxon>
        <taxon>Hexapoda</taxon>
        <taxon>Insecta</taxon>
        <taxon>Pterygota</taxon>
        <taxon>Neoptera</taxon>
        <taxon>Endopterygota</taxon>
        <taxon>Diptera</taxon>
        <taxon>Nematocera</taxon>
        <taxon>Culicoidea</taxon>
        <taxon>Culicidae</taxon>
        <taxon>Culicinae</taxon>
        <taxon>Culicini</taxon>
        <taxon>Culex</taxon>
        <taxon>Culex</taxon>
    </lineage>
</organism>
<feature type="domain" description="C2H2-type" evidence="12">
    <location>
        <begin position="312"/>
        <end position="339"/>
    </location>
</feature>
<evidence type="ECO:0000256" key="2">
    <source>
        <dbReference type="ARBA" id="ARBA00022723"/>
    </source>
</evidence>
<reference evidence="14" key="1">
    <citation type="submission" date="2021-05" db="EMBL/GenBank/DDBJ databases">
        <authorList>
            <person name="Alioto T."/>
            <person name="Alioto T."/>
            <person name="Gomez Garrido J."/>
        </authorList>
    </citation>
    <scope>NUCLEOTIDE SEQUENCE</scope>
</reference>
<feature type="binding site" evidence="11">
    <location>
        <position position="60"/>
    </location>
    <ligand>
        <name>Zn(2+)</name>
        <dbReference type="ChEBI" id="CHEBI:29105"/>
    </ligand>
</feature>
<dbReference type="GO" id="GO:0008270">
    <property type="term" value="F:zinc ion binding"/>
    <property type="evidence" value="ECO:0007669"/>
    <property type="project" value="UniProtKB-UniRule"/>
</dbReference>
<evidence type="ECO:0000256" key="3">
    <source>
        <dbReference type="ARBA" id="ARBA00022737"/>
    </source>
</evidence>
<feature type="domain" description="ZAD" evidence="13">
    <location>
        <begin position="10"/>
        <end position="84"/>
    </location>
</feature>
<feature type="binding site" evidence="11">
    <location>
        <position position="57"/>
    </location>
    <ligand>
        <name>Zn(2+)</name>
        <dbReference type="ChEBI" id="CHEBI:29105"/>
    </ligand>
</feature>
<feature type="binding site" evidence="11">
    <location>
        <position position="15"/>
    </location>
    <ligand>
        <name>Zn(2+)</name>
        <dbReference type="ChEBI" id="CHEBI:29105"/>
    </ligand>
</feature>
<feature type="domain" description="C2H2-type" evidence="12">
    <location>
        <begin position="255"/>
        <end position="283"/>
    </location>
</feature>
<dbReference type="Pfam" id="PF00096">
    <property type="entry name" value="zf-C2H2"/>
    <property type="match status" value="3"/>
</dbReference>
<feature type="binding site" evidence="11">
    <location>
        <position position="12"/>
    </location>
    <ligand>
        <name>Zn(2+)</name>
        <dbReference type="ChEBI" id="CHEBI:29105"/>
    </ligand>
</feature>
<evidence type="ECO:0000256" key="7">
    <source>
        <dbReference type="ARBA" id="ARBA00023125"/>
    </source>
</evidence>
<dbReference type="PROSITE" id="PS51915">
    <property type="entry name" value="ZAD"/>
    <property type="match status" value="1"/>
</dbReference>
<dbReference type="GO" id="GO:0003677">
    <property type="term" value="F:DNA binding"/>
    <property type="evidence" value="ECO:0007669"/>
    <property type="project" value="UniProtKB-KW"/>
</dbReference>
<dbReference type="FunFam" id="3.30.160.60:FF:000029">
    <property type="entry name" value="GLI family zinc finger 4"/>
    <property type="match status" value="1"/>
</dbReference>
<feature type="domain" description="C2H2-type" evidence="12">
    <location>
        <begin position="226"/>
        <end position="254"/>
    </location>
</feature>
<dbReference type="PROSITE" id="PS00028">
    <property type="entry name" value="ZINC_FINGER_C2H2_1"/>
    <property type="match status" value="5"/>
</dbReference>
<dbReference type="EMBL" id="HBUE01013612">
    <property type="protein sequence ID" value="CAG6449630.1"/>
    <property type="molecule type" value="Transcribed_RNA"/>
</dbReference>
<evidence type="ECO:0000256" key="6">
    <source>
        <dbReference type="ARBA" id="ARBA00023015"/>
    </source>
</evidence>
<evidence type="ECO:0000313" key="14">
    <source>
        <dbReference type="EMBL" id="CAG6449630.1"/>
    </source>
</evidence>
<name>A0A8D8A450_CULPI</name>
<keyword evidence="2 11" id="KW-0479">Metal-binding</keyword>
<evidence type="ECO:0000256" key="4">
    <source>
        <dbReference type="ARBA" id="ARBA00022771"/>
    </source>
</evidence>
<evidence type="ECO:0000259" key="12">
    <source>
        <dbReference type="PROSITE" id="PS50157"/>
    </source>
</evidence>
<protein>
    <submittedName>
        <fullName evidence="14">Zinc finger protein 70</fullName>
    </submittedName>
</protein>
<feature type="domain" description="C2H2-type" evidence="12">
    <location>
        <begin position="284"/>
        <end position="311"/>
    </location>
</feature>
<dbReference type="InterPro" id="IPR012934">
    <property type="entry name" value="Znf_AD"/>
</dbReference>
<dbReference type="Pfam" id="PF07776">
    <property type="entry name" value="zf-AD"/>
    <property type="match status" value="1"/>
</dbReference>
<keyword evidence="8" id="KW-0804">Transcription</keyword>